<sequence length="194" mass="22106">MPYVPPHRRNQEQQQQKEIIQQKVRQLNNGKMVMVGLDQWVCIRQNGFTKLCTSGIVGCVALVLTSPNYIGVAHVYDGFEDDWSNYKNQLNLPFGVMGGVTQATIAVSRKFGKNILRANLIKNWLISRSVYDIETWECSGFYICKNIEGNWGMFKKSIHNTDKFRHSDNLVASRSGPYIYRWGKLSQHAADSGS</sequence>
<keyword evidence="2" id="KW-1185">Reference proteome</keyword>
<reference evidence="1 2" key="1">
    <citation type="submission" date="2024-08" db="EMBL/GenBank/DDBJ databases">
        <authorList>
            <person name="Ishaq N."/>
        </authorList>
    </citation>
    <scope>NUCLEOTIDE SEQUENCE [LARGE SCALE GENOMIC DNA]</scope>
    <source>
        <strain evidence="1 2">DSM 18651</strain>
    </source>
</reference>
<dbReference type="RefSeq" id="WP_371841475.1">
    <property type="nucleotide sequence ID" value="NZ_JBGMEK010000118.1"/>
</dbReference>
<gene>
    <name evidence="1" type="ORF">ACCI49_22500</name>
</gene>
<evidence type="ECO:0000313" key="1">
    <source>
        <dbReference type="EMBL" id="MFA0813663.1"/>
    </source>
</evidence>
<name>A0ABV4P7J8_9GAMM</name>
<proteinExistence type="predicted"/>
<comment type="caution">
    <text evidence="1">The sequence shown here is derived from an EMBL/GenBank/DDBJ whole genome shotgun (WGS) entry which is preliminary data.</text>
</comment>
<dbReference type="Proteomes" id="UP001569428">
    <property type="component" value="Unassembled WGS sequence"/>
</dbReference>
<dbReference type="EMBL" id="JBGMEK010000118">
    <property type="protein sequence ID" value="MFA0813663.1"/>
    <property type="molecule type" value="Genomic_DNA"/>
</dbReference>
<organism evidence="1 2">
    <name type="scientific">Microbulbifer epialgicus</name>
    <dbReference type="NCBI Taxonomy" id="393907"/>
    <lineage>
        <taxon>Bacteria</taxon>
        <taxon>Pseudomonadati</taxon>
        <taxon>Pseudomonadota</taxon>
        <taxon>Gammaproteobacteria</taxon>
        <taxon>Cellvibrionales</taxon>
        <taxon>Microbulbiferaceae</taxon>
        <taxon>Microbulbifer</taxon>
    </lineage>
</organism>
<accession>A0ABV4P7J8</accession>
<protein>
    <submittedName>
        <fullName evidence="1">Uncharacterized protein</fullName>
    </submittedName>
</protein>
<evidence type="ECO:0000313" key="2">
    <source>
        <dbReference type="Proteomes" id="UP001569428"/>
    </source>
</evidence>